<protein>
    <submittedName>
        <fullName evidence="3">AhpC/TSA family protein</fullName>
    </submittedName>
</protein>
<name>A0A368JEK7_9BACT</name>
<gene>
    <name evidence="3" type="ORF">DUE52_29590</name>
</gene>
<dbReference type="Pfam" id="PF20029">
    <property type="entry name" value="DUF6436"/>
    <property type="match status" value="1"/>
</dbReference>
<dbReference type="RefSeq" id="WP_114409721.1">
    <property type="nucleotide sequence ID" value="NZ_QOWE01000033.1"/>
</dbReference>
<proteinExistence type="predicted"/>
<feature type="domain" description="Thioredoxin" evidence="2">
    <location>
        <begin position="42"/>
        <end position="191"/>
    </location>
</feature>
<dbReference type="SUPFAM" id="SSF52833">
    <property type="entry name" value="Thioredoxin-like"/>
    <property type="match status" value="1"/>
</dbReference>
<keyword evidence="1" id="KW-0812">Transmembrane</keyword>
<comment type="caution">
    <text evidence="3">The sequence shown here is derived from an EMBL/GenBank/DDBJ whole genome shotgun (WGS) entry which is preliminary data.</text>
</comment>
<dbReference type="InterPro" id="IPR036249">
    <property type="entry name" value="Thioredoxin-like_sf"/>
</dbReference>
<organism evidence="3 4">
    <name type="scientific">Larkinella punicea</name>
    <dbReference type="NCBI Taxonomy" id="2315727"/>
    <lineage>
        <taxon>Bacteria</taxon>
        <taxon>Pseudomonadati</taxon>
        <taxon>Bacteroidota</taxon>
        <taxon>Cytophagia</taxon>
        <taxon>Cytophagales</taxon>
        <taxon>Spirosomataceae</taxon>
        <taxon>Larkinella</taxon>
    </lineage>
</organism>
<evidence type="ECO:0000313" key="3">
    <source>
        <dbReference type="EMBL" id="RCR65972.1"/>
    </source>
</evidence>
<evidence type="ECO:0000313" key="4">
    <source>
        <dbReference type="Proteomes" id="UP000253383"/>
    </source>
</evidence>
<dbReference type="PROSITE" id="PS51352">
    <property type="entry name" value="THIOREDOXIN_2"/>
    <property type="match status" value="1"/>
</dbReference>
<sequence>MGIAVKRTKPSEDRVRKSFVMLWLLVLMSAVGALFWYNDWLYQLPTPLPEAYKPVKTGKVIALNGLLDLQADKPVFLHFYNPDCPCSRFNKTHFKTLVRQYGRAVNFVVVVMSRKVYATQEIQEKFGLDLPVLVDPSVATRCGVYSTPQAVILDANHRLYYRGNYNRSRYCTDKKTNYAELALTALLRHDFPKAFDPRALTAYGCSLPYCKTDDGL</sequence>
<dbReference type="InterPro" id="IPR013766">
    <property type="entry name" value="Thioredoxin_domain"/>
</dbReference>
<dbReference type="Proteomes" id="UP000253383">
    <property type="component" value="Unassembled WGS sequence"/>
</dbReference>
<dbReference type="AlphaFoldDB" id="A0A368JEK7"/>
<accession>A0A368JEK7</accession>
<evidence type="ECO:0000256" key="1">
    <source>
        <dbReference type="SAM" id="Phobius"/>
    </source>
</evidence>
<dbReference type="Gene3D" id="3.40.30.10">
    <property type="entry name" value="Glutaredoxin"/>
    <property type="match status" value="1"/>
</dbReference>
<evidence type="ECO:0000259" key="2">
    <source>
        <dbReference type="PROSITE" id="PS51352"/>
    </source>
</evidence>
<keyword evidence="4" id="KW-1185">Reference proteome</keyword>
<keyword evidence="1" id="KW-1133">Transmembrane helix</keyword>
<dbReference type="OrthoDB" id="8897581at2"/>
<reference evidence="3 4" key="1">
    <citation type="submission" date="2018-07" db="EMBL/GenBank/DDBJ databases">
        <title>Genome analysis of Larkinella rosea.</title>
        <authorList>
            <person name="Zhou Z."/>
            <person name="Wang G."/>
        </authorList>
    </citation>
    <scope>NUCLEOTIDE SEQUENCE [LARGE SCALE GENOMIC DNA]</scope>
    <source>
        <strain evidence="4">zzj9</strain>
    </source>
</reference>
<dbReference type="InterPro" id="IPR045494">
    <property type="entry name" value="DUF6436"/>
</dbReference>
<feature type="transmembrane region" description="Helical" evidence="1">
    <location>
        <begin position="20"/>
        <end position="37"/>
    </location>
</feature>
<dbReference type="EMBL" id="QOWE01000033">
    <property type="protein sequence ID" value="RCR65972.1"/>
    <property type="molecule type" value="Genomic_DNA"/>
</dbReference>
<keyword evidence="1" id="KW-0472">Membrane</keyword>